<evidence type="ECO:0000256" key="3">
    <source>
        <dbReference type="ARBA" id="ARBA00023163"/>
    </source>
</evidence>
<reference evidence="6" key="2">
    <citation type="submission" date="2021-05" db="EMBL/GenBank/DDBJ databases">
        <title>Protein family content uncovers lineage relationships and bacterial pathway maintenance mechanisms in DPANN archaea.</title>
        <authorList>
            <person name="Castelle C.J."/>
            <person name="Meheust R."/>
            <person name="Jaffe A.L."/>
            <person name="Seitz K."/>
            <person name="Gong X."/>
            <person name="Baker B.J."/>
            <person name="Banfield J.F."/>
        </authorList>
    </citation>
    <scope>NUCLEOTIDE SEQUENCE</scope>
    <source>
        <strain evidence="6">RIFCSPHIGHO2_01_FULL_AR10_44_11</strain>
    </source>
</reference>
<dbReference type="Gene3D" id="1.10.10.10">
    <property type="entry name" value="Winged helix-like DNA-binding domain superfamily/Winged helix DNA-binding domain"/>
    <property type="match status" value="1"/>
</dbReference>
<evidence type="ECO:0000256" key="4">
    <source>
        <dbReference type="SAM" id="Phobius"/>
    </source>
</evidence>
<dbReference type="PANTHER" id="PTHR33154:SF33">
    <property type="entry name" value="TRANSCRIPTIONAL REPRESSOR SDPR"/>
    <property type="match status" value="1"/>
</dbReference>
<dbReference type="Pfam" id="PF12840">
    <property type="entry name" value="HTH_20"/>
    <property type="match status" value="1"/>
</dbReference>
<dbReference type="InterPro" id="IPR051081">
    <property type="entry name" value="HTH_MetalResp_TranReg"/>
</dbReference>
<dbReference type="PANTHER" id="PTHR33154">
    <property type="entry name" value="TRANSCRIPTIONAL REGULATOR, ARSR FAMILY"/>
    <property type="match status" value="1"/>
</dbReference>
<dbReference type="InterPro" id="IPR036390">
    <property type="entry name" value="WH_DNA-bd_sf"/>
</dbReference>
<dbReference type="SUPFAM" id="SSF46785">
    <property type="entry name" value="Winged helix' DNA-binding domain"/>
    <property type="match status" value="1"/>
</dbReference>
<dbReference type="SMART" id="SM00418">
    <property type="entry name" value="HTH_ARSR"/>
    <property type="match status" value="1"/>
</dbReference>
<feature type="transmembrane region" description="Helical" evidence="4">
    <location>
        <begin position="87"/>
        <end position="105"/>
    </location>
</feature>
<evidence type="ECO:0000313" key="6">
    <source>
        <dbReference type="EMBL" id="MBS3057557.1"/>
    </source>
</evidence>
<dbReference type="CDD" id="cd00090">
    <property type="entry name" value="HTH_ARSR"/>
    <property type="match status" value="1"/>
</dbReference>
<dbReference type="PROSITE" id="PS50987">
    <property type="entry name" value="HTH_ARSR_2"/>
    <property type="match status" value="1"/>
</dbReference>
<reference evidence="6" key="1">
    <citation type="submission" date="2021-03" db="EMBL/GenBank/DDBJ databases">
        <authorList>
            <person name="Jaffe A."/>
        </authorList>
    </citation>
    <scope>NUCLEOTIDE SEQUENCE</scope>
    <source>
        <strain evidence="6">RIFCSPHIGHO2_01_FULL_AR10_44_11</strain>
    </source>
</reference>
<keyword evidence="3" id="KW-0804">Transcription</keyword>
<keyword evidence="2" id="KW-0238">DNA-binding</keyword>
<dbReference type="PRINTS" id="PR00778">
    <property type="entry name" value="HTHARSR"/>
</dbReference>
<dbReference type="InterPro" id="IPR001845">
    <property type="entry name" value="HTH_ArsR_DNA-bd_dom"/>
</dbReference>
<organism evidence="6 7">
    <name type="scientific">Candidatus Iainarchaeum sp</name>
    <dbReference type="NCBI Taxonomy" id="3101447"/>
    <lineage>
        <taxon>Archaea</taxon>
        <taxon>Candidatus Iainarchaeota</taxon>
        <taxon>Candidatus Iainarchaeia</taxon>
        <taxon>Candidatus Iainarchaeales</taxon>
        <taxon>Candidatus Iainarchaeaceae</taxon>
        <taxon>Candidatus Iainarchaeum</taxon>
    </lineage>
</organism>
<gene>
    <name evidence="6" type="ORF">J4415_02910</name>
</gene>
<dbReference type="InterPro" id="IPR011991">
    <property type="entry name" value="ArsR-like_HTH"/>
</dbReference>
<dbReference type="Proteomes" id="UP000677687">
    <property type="component" value="Unassembled WGS sequence"/>
</dbReference>
<name>A0A8T4KTW4_9ARCH</name>
<keyword evidence="1" id="KW-0805">Transcription regulation</keyword>
<evidence type="ECO:0000313" key="7">
    <source>
        <dbReference type="Proteomes" id="UP000677687"/>
    </source>
</evidence>
<accession>A0A8T4KTW4</accession>
<dbReference type="GO" id="GO:0003677">
    <property type="term" value="F:DNA binding"/>
    <property type="evidence" value="ECO:0007669"/>
    <property type="project" value="UniProtKB-KW"/>
</dbReference>
<dbReference type="GO" id="GO:0003700">
    <property type="term" value="F:DNA-binding transcription factor activity"/>
    <property type="evidence" value="ECO:0007669"/>
    <property type="project" value="InterPro"/>
</dbReference>
<sequence>MAEVALGANEFRALSSETRVQIIKLLGSRRHNLTEIANRLGMRLPTIKQHLGVLERAGLIEQLESARKWKYYSLTAKGNALVGKAEASILIVLALASLAMVGLLYEFISKFWILFAGIAKPIASGATEMSQGFTGASAPALEAGKNEVVKDIAEKAAAQAASAAGFNDVAWYVAVIIALALLIAFCIVKMRKRPKSSYFVDKRNK</sequence>
<comment type="caution">
    <text evidence="6">The sequence shown here is derived from an EMBL/GenBank/DDBJ whole genome shotgun (WGS) entry which is preliminary data.</text>
</comment>
<evidence type="ECO:0000256" key="1">
    <source>
        <dbReference type="ARBA" id="ARBA00023015"/>
    </source>
</evidence>
<evidence type="ECO:0000259" key="5">
    <source>
        <dbReference type="PROSITE" id="PS50987"/>
    </source>
</evidence>
<protein>
    <submittedName>
        <fullName evidence="6">Winged helix-turn-helix transcriptional regulator</fullName>
    </submittedName>
</protein>
<feature type="transmembrane region" description="Helical" evidence="4">
    <location>
        <begin position="169"/>
        <end position="188"/>
    </location>
</feature>
<dbReference type="AlphaFoldDB" id="A0A8T4KTW4"/>
<feature type="domain" description="HTH arsR-type" evidence="5">
    <location>
        <begin position="1"/>
        <end position="93"/>
    </location>
</feature>
<keyword evidence="4" id="KW-0472">Membrane</keyword>
<keyword evidence="4" id="KW-1133">Transmembrane helix</keyword>
<dbReference type="EMBL" id="JAGVWD010000042">
    <property type="protein sequence ID" value="MBS3057557.1"/>
    <property type="molecule type" value="Genomic_DNA"/>
</dbReference>
<evidence type="ECO:0000256" key="2">
    <source>
        <dbReference type="ARBA" id="ARBA00023125"/>
    </source>
</evidence>
<keyword evidence="4" id="KW-0812">Transmembrane</keyword>
<dbReference type="InterPro" id="IPR036388">
    <property type="entry name" value="WH-like_DNA-bd_sf"/>
</dbReference>
<proteinExistence type="predicted"/>